<dbReference type="EMBL" id="JAVIJP010000046">
    <property type="protein sequence ID" value="KAL3626676.1"/>
    <property type="molecule type" value="Genomic_DNA"/>
</dbReference>
<dbReference type="Proteomes" id="UP001632038">
    <property type="component" value="Unassembled WGS sequence"/>
</dbReference>
<name>A0ABD3CA55_9LAMI</name>
<comment type="caution">
    <text evidence="1">The sequence shown here is derived from an EMBL/GenBank/DDBJ whole genome shotgun (WGS) entry which is preliminary data.</text>
</comment>
<accession>A0ABD3CA55</accession>
<protein>
    <submittedName>
        <fullName evidence="1">Uncharacterized protein</fullName>
    </submittedName>
</protein>
<evidence type="ECO:0000313" key="1">
    <source>
        <dbReference type="EMBL" id="KAL3626676.1"/>
    </source>
</evidence>
<evidence type="ECO:0000313" key="2">
    <source>
        <dbReference type="Proteomes" id="UP001632038"/>
    </source>
</evidence>
<gene>
    <name evidence="1" type="ORF">CASFOL_029419</name>
</gene>
<dbReference type="PANTHER" id="PTHR33621">
    <property type="entry name" value="ASPARTIC/GLUTAMIC ACID-RICH PROTEIN"/>
    <property type="match status" value="1"/>
</dbReference>
<dbReference type="AlphaFoldDB" id="A0ABD3CA55"/>
<reference evidence="2" key="1">
    <citation type="journal article" date="2024" name="IScience">
        <title>Strigolactones Initiate the Formation of Haustorium-like Structures in Castilleja.</title>
        <authorList>
            <person name="Buerger M."/>
            <person name="Peterson D."/>
            <person name="Chory J."/>
        </authorList>
    </citation>
    <scope>NUCLEOTIDE SEQUENCE [LARGE SCALE GENOMIC DNA]</scope>
</reference>
<dbReference type="PANTHER" id="PTHR33621:SF2">
    <property type="entry name" value="RIBOSOMAL L1 DOMAIN-CONTAINING PROTEIN"/>
    <property type="match status" value="1"/>
</dbReference>
<sequence length="173" mass="19253">MIGGKPMRSWARLRANNRSDIQQLKNKIPANVTNIAMADVLKALKLVEGIEEFMQQCQSGTAQSSIGSLEVPQYNSFKRFWNLIALILAQNVCTRDDDSDREPVSSAPLVSFPHDSVNNVTRSLTDRNCGGDFETCSKLKDLNLDAGSLGIILMIKGTKHYVFFVDGWHTEGY</sequence>
<organism evidence="1 2">
    <name type="scientific">Castilleja foliolosa</name>
    <dbReference type="NCBI Taxonomy" id="1961234"/>
    <lineage>
        <taxon>Eukaryota</taxon>
        <taxon>Viridiplantae</taxon>
        <taxon>Streptophyta</taxon>
        <taxon>Embryophyta</taxon>
        <taxon>Tracheophyta</taxon>
        <taxon>Spermatophyta</taxon>
        <taxon>Magnoliopsida</taxon>
        <taxon>eudicotyledons</taxon>
        <taxon>Gunneridae</taxon>
        <taxon>Pentapetalae</taxon>
        <taxon>asterids</taxon>
        <taxon>lamiids</taxon>
        <taxon>Lamiales</taxon>
        <taxon>Orobanchaceae</taxon>
        <taxon>Pedicularideae</taxon>
        <taxon>Castillejinae</taxon>
        <taxon>Castilleja</taxon>
    </lineage>
</organism>
<keyword evidence="2" id="KW-1185">Reference proteome</keyword>
<proteinExistence type="predicted"/>